<evidence type="ECO:0000256" key="2">
    <source>
        <dbReference type="ARBA" id="ARBA00004236"/>
    </source>
</evidence>
<dbReference type="GO" id="GO:0000155">
    <property type="term" value="F:phosphorelay sensor kinase activity"/>
    <property type="evidence" value="ECO:0007669"/>
    <property type="project" value="InterPro"/>
</dbReference>
<dbReference type="InterPro" id="IPR029016">
    <property type="entry name" value="GAF-like_dom_sf"/>
</dbReference>
<dbReference type="CDD" id="cd00075">
    <property type="entry name" value="HATPase"/>
    <property type="match status" value="1"/>
</dbReference>
<evidence type="ECO:0000256" key="1">
    <source>
        <dbReference type="ARBA" id="ARBA00000085"/>
    </source>
</evidence>
<evidence type="ECO:0000256" key="3">
    <source>
        <dbReference type="ARBA" id="ARBA00012438"/>
    </source>
</evidence>
<dbReference type="GO" id="GO:0009927">
    <property type="term" value="F:histidine phosphotransfer kinase activity"/>
    <property type="evidence" value="ECO:0007669"/>
    <property type="project" value="TreeGrafter"/>
</dbReference>
<dbReference type="STRING" id="765420.OSCT_2641"/>
<dbReference type="InterPro" id="IPR003018">
    <property type="entry name" value="GAF"/>
</dbReference>
<dbReference type="InterPro" id="IPR035965">
    <property type="entry name" value="PAS-like_dom_sf"/>
</dbReference>
<dbReference type="InterPro" id="IPR036890">
    <property type="entry name" value="HATPase_C_sf"/>
</dbReference>
<dbReference type="PANTHER" id="PTHR43047">
    <property type="entry name" value="TWO-COMPONENT HISTIDINE PROTEIN KINASE"/>
    <property type="match status" value="1"/>
</dbReference>
<dbReference type="SMART" id="SM00065">
    <property type="entry name" value="GAF"/>
    <property type="match status" value="1"/>
</dbReference>
<reference evidence="14 15" key="1">
    <citation type="journal article" date="2011" name="J. Bacteriol.">
        <title>Draft genome sequence of the anoxygenic filamentous phototrophic bacterium Oscillochloris trichoides subsp. DG-6.</title>
        <authorList>
            <person name="Kuznetsov B.B."/>
            <person name="Ivanovsky R.N."/>
            <person name="Keppen O.I."/>
            <person name="Sukhacheva M.V."/>
            <person name="Bumazhkin B.K."/>
            <person name="Patutina E.O."/>
            <person name="Beletsky A.V."/>
            <person name="Mardanov A.V."/>
            <person name="Baslerov R.V."/>
            <person name="Panteleeva A.N."/>
            <person name="Kolganova T.V."/>
            <person name="Ravin N.V."/>
            <person name="Skryabin K.G."/>
        </authorList>
    </citation>
    <scope>NUCLEOTIDE SEQUENCE [LARGE SCALE GENOMIC DNA]</scope>
    <source>
        <strain evidence="14 15">DG-6</strain>
    </source>
</reference>
<dbReference type="eggNOG" id="COG5002">
    <property type="taxonomic scope" value="Bacteria"/>
</dbReference>
<dbReference type="SMART" id="SM00387">
    <property type="entry name" value="HATPase_c"/>
    <property type="match status" value="1"/>
</dbReference>
<gene>
    <name evidence="14" type="ORF">OSCT_2641</name>
</gene>
<dbReference type="InterPro" id="IPR003661">
    <property type="entry name" value="HisK_dim/P_dom"/>
</dbReference>
<dbReference type="InterPro" id="IPR005467">
    <property type="entry name" value="His_kinase_dom"/>
</dbReference>
<dbReference type="SUPFAM" id="SSF55874">
    <property type="entry name" value="ATPase domain of HSP90 chaperone/DNA topoisomerase II/histidine kinase"/>
    <property type="match status" value="1"/>
</dbReference>
<dbReference type="AlphaFoldDB" id="E1IH40"/>
<dbReference type="SUPFAM" id="SSF55781">
    <property type="entry name" value="GAF domain-like"/>
    <property type="match status" value="1"/>
</dbReference>
<keyword evidence="5" id="KW-0597">Phosphoprotein</keyword>
<dbReference type="GO" id="GO:0005524">
    <property type="term" value="F:ATP binding"/>
    <property type="evidence" value="ECO:0007669"/>
    <property type="project" value="UniProtKB-KW"/>
</dbReference>
<keyword evidence="8 14" id="KW-0418">Kinase</keyword>
<dbReference type="SMART" id="SM00388">
    <property type="entry name" value="HisKA"/>
    <property type="match status" value="1"/>
</dbReference>
<dbReference type="SUPFAM" id="SSF47384">
    <property type="entry name" value="Homodimeric domain of signal transducing histidine kinase"/>
    <property type="match status" value="1"/>
</dbReference>
<evidence type="ECO:0000256" key="12">
    <source>
        <dbReference type="SAM" id="Phobius"/>
    </source>
</evidence>
<keyword evidence="11 12" id="KW-0472">Membrane</keyword>
<organism evidence="14 15">
    <name type="scientific">Oscillochloris trichoides DG-6</name>
    <dbReference type="NCBI Taxonomy" id="765420"/>
    <lineage>
        <taxon>Bacteria</taxon>
        <taxon>Bacillati</taxon>
        <taxon>Chloroflexota</taxon>
        <taxon>Chloroflexia</taxon>
        <taxon>Chloroflexales</taxon>
        <taxon>Chloroflexineae</taxon>
        <taxon>Oscillochloridaceae</taxon>
        <taxon>Oscillochloris</taxon>
    </lineage>
</organism>
<dbReference type="Pfam" id="PF13185">
    <property type="entry name" value="GAF_2"/>
    <property type="match status" value="1"/>
</dbReference>
<evidence type="ECO:0000256" key="7">
    <source>
        <dbReference type="ARBA" id="ARBA00022741"/>
    </source>
</evidence>
<dbReference type="FunFam" id="3.30.565.10:FF:000023">
    <property type="entry name" value="PAS domain-containing sensor histidine kinase"/>
    <property type="match status" value="1"/>
</dbReference>
<feature type="transmembrane region" description="Helical" evidence="12">
    <location>
        <begin position="44"/>
        <end position="63"/>
    </location>
</feature>
<feature type="domain" description="Histidine kinase" evidence="13">
    <location>
        <begin position="497"/>
        <end position="716"/>
    </location>
</feature>
<evidence type="ECO:0000256" key="9">
    <source>
        <dbReference type="ARBA" id="ARBA00022840"/>
    </source>
</evidence>
<feature type="transmembrane region" description="Helical" evidence="12">
    <location>
        <begin position="158"/>
        <end position="177"/>
    </location>
</feature>
<comment type="subcellular location">
    <subcellularLocation>
        <location evidence="2">Cell membrane</location>
    </subcellularLocation>
</comment>
<dbReference type="InterPro" id="IPR036097">
    <property type="entry name" value="HisK_dim/P_sf"/>
</dbReference>
<comment type="catalytic activity">
    <reaction evidence="1">
        <text>ATP + protein L-histidine = ADP + protein N-phospho-L-histidine.</text>
        <dbReference type="EC" id="2.7.13.3"/>
    </reaction>
</comment>
<keyword evidence="4" id="KW-1003">Cell membrane</keyword>
<evidence type="ECO:0000256" key="4">
    <source>
        <dbReference type="ARBA" id="ARBA00022475"/>
    </source>
</evidence>
<proteinExistence type="predicted"/>
<evidence type="ECO:0000313" key="14">
    <source>
        <dbReference type="EMBL" id="EFO79515.1"/>
    </source>
</evidence>
<dbReference type="Gene3D" id="3.30.450.20">
    <property type="entry name" value="PAS domain"/>
    <property type="match status" value="1"/>
</dbReference>
<dbReference type="Proteomes" id="UP000054010">
    <property type="component" value="Unassembled WGS sequence"/>
</dbReference>
<dbReference type="PRINTS" id="PR00344">
    <property type="entry name" value="BCTRLSENSOR"/>
</dbReference>
<comment type="caution">
    <text evidence="14">The sequence shown here is derived from an EMBL/GenBank/DDBJ whole genome shotgun (WGS) entry which is preliminary data.</text>
</comment>
<evidence type="ECO:0000256" key="8">
    <source>
        <dbReference type="ARBA" id="ARBA00022777"/>
    </source>
</evidence>
<keyword evidence="12" id="KW-1133">Transmembrane helix</keyword>
<feature type="transmembrane region" description="Helical" evidence="12">
    <location>
        <begin position="84"/>
        <end position="112"/>
    </location>
</feature>
<dbReference type="Gene3D" id="3.30.450.40">
    <property type="match status" value="1"/>
</dbReference>
<dbReference type="PANTHER" id="PTHR43047:SF72">
    <property type="entry name" value="OSMOSENSING HISTIDINE PROTEIN KINASE SLN1"/>
    <property type="match status" value="1"/>
</dbReference>
<keyword evidence="10" id="KW-0902">Two-component regulatory system</keyword>
<protein>
    <recommendedName>
        <fullName evidence="3">histidine kinase</fullName>
        <ecNumber evidence="3">2.7.13.3</ecNumber>
    </recommendedName>
</protein>
<dbReference type="InterPro" id="IPR003594">
    <property type="entry name" value="HATPase_dom"/>
</dbReference>
<dbReference type="Gene3D" id="3.30.565.10">
    <property type="entry name" value="Histidine kinase-like ATPase, C-terminal domain"/>
    <property type="match status" value="1"/>
</dbReference>
<sequence length="726" mass="80963">MATTDTLLARAEPWVRTTLRDWLLGIILLLIIVFWWWIQVPLNMFVAGGLFFYAAVHLGWLFVLREARSAQQHIRLQVVQMAGIVADVAISIWLIMVIAPFDLIIFPIYMVMGLKVVYVWRSFLPVVLVPTLFGPLYLAASYRSQADFALLRADQVLAFWSLIAASCLFVCLLVALAERRLRRADDLALQLVQTRVEHEARVAELESSNTDLRVRIRRQQSLEESLRAITGSLSLDEVLSQILDSMLQMLGAPRVSAAGLSLVSGAGFTHRTLGMGDVAAQMWAQPLAQQVVQSHAPVVVGDALLDADWVHLQRAGVLSALSVPLIDPHNHVIGALTVVSTQRHAFTPTEARHLTSFSIQASVAIQNAELHTRLEHQQAMLQAVVRDIGDGLIVVDAQGAMVIANPVAYQTLQKSDAHGDRLRDDLDRMSQELRAHPQALIQREVHFGEDDQQRAYQIFASLVHTEADDDASYVALVIHDISDQKLQERRQFEFISMVSHELRNPLNTLNGFLKVVLQGKAGPLNELQQEFLGLADGQADALKGRITELLEYNRLESGRLRLQPQWSDLADLLLRTSTRFQIQAEQFGLTIETAIPTNIPEVLMDPERIGQVLTNLIENAMKATPAGGKIALRALVQEQYVLVQVADTGVGIPEEQREKIFSRFYRLEHTSSLHGVHLGLGLSICQQIVEGHNGRIWVESAVAQGSCFNFTLPLVRREQMIREPVA</sequence>
<evidence type="ECO:0000256" key="11">
    <source>
        <dbReference type="ARBA" id="ARBA00023136"/>
    </source>
</evidence>
<evidence type="ECO:0000256" key="6">
    <source>
        <dbReference type="ARBA" id="ARBA00022679"/>
    </source>
</evidence>
<keyword evidence="6" id="KW-0808">Transferase</keyword>
<evidence type="ECO:0000313" key="15">
    <source>
        <dbReference type="Proteomes" id="UP000054010"/>
    </source>
</evidence>
<keyword evidence="7" id="KW-0547">Nucleotide-binding</keyword>
<dbReference type="Pfam" id="PF00512">
    <property type="entry name" value="HisKA"/>
    <property type="match status" value="1"/>
</dbReference>
<dbReference type="OrthoDB" id="9813151at2"/>
<dbReference type="PROSITE" id="PS50109">
    <property type="entry name" value="HIS_KIN"/>
    <property type="match status" value="1"/>
</dbReference>
<name>E1IH40_9CHLR</name>
<keyword evidence="15" id="KW-1185">Reference proteome</keyword>
<dbReference type="GO" id="GO:0005886">
    <property type="term" value="C:plasma membrane"/>
    <property type="evidence" value="ECO:0007669"/>
    <property type="project" value="UniProtKB-SubCell"/>
</dbReference>
<evidence type="ECO:0000256" key="5">
    <source>
        <dbReference type="ARBA" id="ARBA00022553"/>
    </source>
</evidence>
<dbReference type="eggNOG" id="COG2203">
    <property type="taxonomic scope" value="Bacteria"/>
</dbReference>
<dbReference type="EMBL" id="ADVR01000112">
    <property type="protein sequence ID" value="EFO79515.1"/>
    <property type="molecule type" value="Genomic_DNA"/>
</dbReference>
<keyword evidence="12" id="KW-0812">Transmembrane</keyword>
<dbReference type="InterPro" id="IPR004358">
    <property type="entry name" value="Sig_transdc_His_kin-like_C"/>
</dbReference>
<evidence type="ECO:0000256" key="10">
    <source>
        <dbReference type="ARBA" id="ARBA00023012"/>
    </source>
</evidence>
<feature type="transmembrane region" description="Helical" evidence="12">
    <location>
        <begin position="21"/>
        <end position="38"/>
    </location>
</feature>
<dbReference type="EC" id="2.7.13.3" evidence="3"/>
<dbReference type="Pfam" id="PF02518">
    <property type="entry name" value="HATPase_c"/>
    <property type="match status" value="1"/>
</dbReference>
<accession>E1IH40</accession>
<keyword evidence="9" id="KW-0067">ATP-binding</keyword>
<dbReference type="Gene3D" id="1.10.287.130">
    <property type="match status" value="1"/>
</dbReference>
<feature type="transmembrane region" description="Helical" evidence="12">
    <location>
        <begin position="118"/>
        <end position="138"/>
    </location>
</feature>
<evidence type="ECO:0000259" key="13">
    <source>
        <dbReference type="PROSITE" id="PS50109"/>
    </source>
</evidence>
<dbReference type="CDD" id="cd00082">
    <property type="entry name" value="HisKA"/>
    <property type="match status" value="1"/>
</dbReference>
<dbReference type="HOGENOM" id="CLU_381229_0_0_0"/>
<dbReference type="SUPFAM" id="SSF55785">
    <property type="entry name" value="PYP-like sensor domain (PAS domain)"/>
    <property type="match status" value="1"/>
</dbReference>